<dbReference type="PANTHER" id="PTHR33445:SF1">
    <property type="entry name" value="ATP SYNTHASE SUBUNIT B"/>
    <property type="match status" value="1"/>
</dbReference>
<dbReference type="HAMAP" id="MF_01398">
    <property type="entry name" value="ATP_synth_b_bprime"/>
    <property type="match status" value="1"/>
</dbReference>
<dbReference type="EMBL" id="WTYR01000001">
    <property type="protein sequence ID" value="MXP09764.1"/>
    <property type="molecule type" value="Genomic_DNA"/>
</dbReference>
<keyword evidence="17" id="KW-1185">Reference proteome</keyword>
<evidence type="ECO:0000256" key="2">
    <source>
        <dbReference type="ARBA" id="ARBA00022448"/>
    </source>
</evidence>
<comment type="function">
    <text evidence="11">Component of the F(0) channel, it forms part of the peripheral stalk, linking F(1) to F(0). The b'-subunit is a diverged and duplicated form of b found in plants and photosynthetic bacteria.</text>
</comment>
<comment type="function">
    <text evidence="10 13">F(1)F(0) ATP synthase produces ATP from ADP in the presence of a proton or sodium gradient. F-type ATPases consist of two structural domains, F(1) containing the extramembraneous catalytic core and F(0) containing the membrane proton channel, linked together by a central stalk and a peripheral stalk. During catalysis, ATP synthesis in the catalytic domain of F(1) is coupled via a rotary mechanism of the central stalk subunits to proton translocation.</text>
</comment>
<evidence type="ECO:0000256" key="9">
    <source>
        <dbReference type="ARBA" id="ARBA00023310"/>
    </source>
</evidence>
<keyword evidence="5 13" id="KW-0375">Hydrogen ion transport</keyword>
<dbReference type="GO" id="GO:0012505">
    <property type="term" value="C:endomembrane system"/>
    <property type="evidence" value="ECO:0007669"/>
    <property type="project" value="UniProtKB-SubCell"/>
</dbReference>
<evidence type="ECO:0000313" key="17">
    <source>
        <dbReference type="Proteomes" id="UP000429229"/>
    </source>
</evidence>
<reference evidence="16 17" key="1">
    <citation type="submission" date="2019-12" db="EMBL/GenBank/DDBJ databases">
        <title>Genomic-based taxomic classification of the family Erythrobacteraceae.</title>
        <authorList>
            <person name="Xu L."/>
        </authorList>
    </citation>
    <scope>NUCLEOTIDE SEQUENCE [LARGE SCALE GENOMIC DNA]</scope>
    <source>
        <strain evidence="16 17">LMG 29519</strain>
    </source>
</reference>
<evidence type="ECO:0000256" key="4">
    <source>
        <dbReference type="ARBA" id="ARBA00022692"/>
    </source>
</evidence>
<dbReference type="AlphaFoldDB" id="A0A6I4U365"/>
<evidence type="ECO:0000256" key="12">
    <source>
        <dbReference type="ARBA" id="ARBA00037847"/>
    </source>
</evidence>
<keyword evidence="8 13" id="KW-0472">Membrane</keyword>
<keyword evidence="3 13" id="KW-0138">CF(0)</keyword>
<dbReference type="RefSeq" id="WP_160616437.1">
    <property type="nucleotide sequence ID" value="NZ_WTYR01000001.1"/>
</dbReference>
<evidence type="ECO:0000256" key="6">
    <source>
        <dbReference type="ARBA" id="ARBA00022989"/>
    </source>
</evidence>
<name>A0A6I4U365_9SPHN</name>
<organism evidence="16 17">
    <name type="scientific">Alteriqipengyuania halimionae</name>
    <dbReference type="NCBI Taxonomy" id="1926630"/>
    <lineage>
        <taxon>Bacteria</taxon>
        <taxon>Pseudomonadati</taxon>
        <taxon>Pseudomonadota</taxon>
        <taxon>Alphaproteobacteria</taxon>
        <taxon>Sphingomonadales</taxon>
        <taxon>Erythrobacteraceae</taxon>
        <taxon>Alteriqipengyuania</taxon>
    </lineage>
</organism>
<evidence type="ECO:0000256" key="1">
    <source>
        <dbReference type="ARBA" id="ARBA00005513"/>
    </source>
</evidence>
<dbReference type="InterPro" id="IPR002146">
    <property type="entry name" value="ATP_synth_b/b'su_bac/chlpt"/>
</dbReference>
<evidence type="ECO:0000256" key="3">
    <source>
        <dbReference type="ARBA" id="ARBA00022547"/>
    </source>
</evidence>
<dbReference type="PANTHER" id="PTHR33445">
    <property type="entry name" value="ATP SYNTHASE SUBUNIT B', CHLOROPLASTIC"/>
    <property type="match status" value="1"/>
</dbReference>
<evidence type="ECO:0000256" key="14">
    <source>
        <dbReference type="RuleBase" id="RU003848"/>
    </source>
</evidence>
<feature type="transmembrane region" description="Helical" evidence="13">
    <location>
        <begin position="38"/>
        <end position="56"/>
    </location>
</feature>
<proteinExistence type="inferred from homology"/>
<keyword evidence="9 13" id="KW-0066">ATP synthesis</keyword>
<keyword evidence="13" id="KW-1003">Cell membrane</keyword>
<dbReference type="GO" id="GO:0046933">
    <property type="term" value="F:proton-transporting ATP synthase activity, rotational mechanism"/>
    <property type="evidence" value="ECO:0007669"/>
    <property type="project" value="UniProtKB-UniRule"/>
</dbReference>
<dbReference type="Proteomes" id="UP000429229">
    <property type="component" value="Unassembled WGS sequence"/>
</dbReference>
<evidence type="ECO:0000313" key="16">
    <source>
        <dbReference type="EMBL" id="MXP09764.1"/>
    </source>
</evidence>
<evidence type="ECO:0000256" key="7">
    <source>
        <dbReference type="ARBA" id="ARBA00023065"/>
    </source>
</evidence>
<evidence type="ECO:0000256" key="11">
    <source>
        <dbReference type="ARBA" id="ARBA00025614"/>
    </source>
</evidence>
<dbReference type="GO" id="GO:0046961">
    <property type="term" value="F:proton-transporting ATPase activity, rotational mechanism"/>
    <property type="evidence" value="ECO:0007669"/>
    <property type="project" value="TreeGrafter"/>
</dbReference>
<evidence type="ECO:0000256" key="8">
    <source>
        <dbReference type="ARBA" id="ARBA00023136"/>
    </source>
</evidence>
<evidence type="ECO:0000256" key="5">
    <source>
        <dbReference type="ARBA" id="ARBA00022781"/>
    </source>
</evidence>
<feature type="coiled-coil region" evidence="15">
    <location>
        <begin position="66"/>
        <end position="148"/>
    </location>
</feature>
<keyword evidence="4 13" id="KW-0812">Transmembrane</keyword>
<dbReference type="GO" id="GO:0045259">
    <property type="term" value="C:proton-transporting ATP synthase complex"/>
    <property type="evidence" value="ECO:0007669"/>
    <property type="project" value="UniProtKB-KW"/>
</dbReference>
<evidence type="ECO:0000256" key="13">
    <source>
        <dbReference type="HAMAP-Rule" id="MF_01398"/>
    </source>
</evidence>
<sequence>MANPPATLETESAQAYVEEADGHGGAHAEPTLWGLQPFQWVSVAMLVLLLFAIFGAKVHKTITGGLDKKIADIREQLDEAKELRAEAEALREEYAAKIANAEKDAEAMIESAKTEAEGLVEKAEADSKAIVERRKRMAEDRIAAAEREALNDVRNRAVTAATDASRSLINAKLDADADRALADKVIADI</sequence>
<dbReference type="GO" id="GO:0005886">
    <property type="term" value="C:plasma membrane"/>
    <property type="evidence" value="ECO:0007669"/>
    <property type="project" value="UniProtKB-SubCell"/>
</dbReference>
<dbReference type="Pfam" id="PF00430">
    <property type="entry name" value="ATP-synt_B"/>
    <property type="match status" value="1"/>
</dbReference>
<comment type="subcellular location">
    <subcellularLocation>
        <location evidence="13">Cell membrane</location>
        <topology evidence="13">Single-pass membrane protein</topology>
    </subcellularLocation>
    <subcellularLocation>
        <location evidence="12">Endomembrane system</location>
        <topology evidence="12">Single-pass membrane protein</topology>
    </subcellularLocation>
</comment>
<comment type="subunit">
    <text evidence="13">F-type ATPases have 2 components, F(1) - the catalytic core - and F(0) - the membrane proton channel. F(1) has five subunits: alpha(3), beta(3), gamma(1), delta(1), epsilon(1). F(0) has three main subunits: a(1), b(2) and c(10-14). The alpha and beta chains form an alternating ring which encloses part of the gamma chain. F(1) is attached to F(0) by a central stalk formed by the gamma and epsilon chains, while a peripheral stalk is formed by the delta and b chains.</text>
</comment>
<keyword evidence="2 13" id="KW-0813">Transport</keyword>
<dbReference type="CDD" id="cd06503">
    <property type="entry name" value="ATP-synt_Fo_b"/>
    <property type="match status" value="1"/>
</dbReference>
<dbReference type="OrthoDB" id="7391503at2"/>
<dbReference type="InterPro" id="IPR050059">
    <property type="entry name" value="ATP_synthase_B_chain"/>
</dbReference>
<gene>
    <name evidence="13" type="primary">atpF</name>
    <name evidence="16" type="ORF">GRI68_06190</name>
</gene>
<keyword evidence="6 13" id="KW-1133">Transmembrane helix</keyword>
<comment type="similarity">
    <text evidence="1 13 14">Belongs to the ATPase B chain family.</text>
</comment>
<keyword evidence="15" id="KW-0175">Coiled coil</keyword>
<evidence type="ECO:0000256" key="10">
    <source>
        <dbReference type="ARBA" id="ARBA00025198"/>
    </source>
</evidence>
<protein>
    <recommendedName>
        <fullName evidence="13">ATP synthase subunit b</fullName>
    </recommendedName>
    <alternativeName>
        <fullName evidence="13">ATP synthase F(0) sector subunit b</fullName>
    </alternativeName>
    <alternativeName>
        <fullName evidence="13">ATPase subunit I</fullName>
    </alternativeName>
    <alternativeName>
        <fullName evidence="13">F-type ATPase subunit b</fullName>
        <shortName evidence="13">F-ATPase subunit b</shortName>
    </alternativeName>
</protein>
<keyword evidence="7 13" id="KW-0406">Ion transport</keyword>
<accession>A0A6I4U365</accession>
<evidence type="ECO:0000256" key="15">
    <source>
        <dbReference type="SAM" id="Coils"/>
    </source>
</evidence>
<comment type="caution">
    <text evidence="16">The sequence shown here is derived from an EMBL/GenBank/DDBJ whole genome shotgun (WGS) entry which is preliminary data.</text>
</comment>